<organism evidence="1 2">
    <name type="scientific">Trichinella spiralis</name>
    <name type="common">Trichina worm</name>
    <dbReference type="NCBI Taxonomy" id="6334"/>
    <lineage>
        <taxon>Eukaryota</taxon>
        <taxon>Metazoa</taxon>
        <taxon>Ecdysozoa</taxon>
        <taxon>Nematoda</taxon>
        <taxon>Enoplea</taxon>
        <taxon>Dorylaimia</taxon>
        <taxon>Trichinellida</taxon>
        <taxon>Trichinellidae</taxon>
        <taxon>Trichinella</taxon>
    </lineage>
</organism>
<dbReference type="EMBL" id="JYDH01000020">
    <property type="protein sequence ID" value="KRY39188.1"/>
    <property type="molecule type" value="Genomic_DNA"/>
</dbReference>
<keyword evidence="2" id="KW-1185">Reference proteome</keyword>
<reference evidence="1 2" key="1">
    <citation type="submission" date="2015-01" db="EMBL/GenBank/DDBJ databases">
        <title>Evolution of Trichinella species and genotypes.</title>
        <authorList>
            <person name="Korhonen P.K."/>
            <person name="Edoardo P."/>
            <person name="Giuseppe L.R."/>
            <person name="Gasser R.B."/>
        </authorList>
    </citation>
    <scope>NUCLEOTIDE SEQUENCE [LARGE SCALE GENOMIC DNA]</scope>
    <source>
        <strain evidence="1">ISS3</strain>
    </source>
</reference>
<dbReference type="InParanoid" id="A0A0V1BPS6"/>
<proteinExistence type="predicted"/>
<gene>
    <name evidence="1" type="ORF">T01_10467</name>
</gene>
<dbReference type="OrthoDB" id="10379210at2759"/>
<evidence type="ECO:0000313" key="2">
    <source>
        <dbReference type="Proteomes" id="UP000054776"/>
    </source>
</evidence>
<sequence>MYNERALNATKNFLQHHYGTVKFQITVHPAICHRNLTIYTCFNFTENKTYLKTLLKKSFSQGRKTNSIEANFTSLQKNPVEFYPFKFDKILKARTFCRRDNDIVKQTTTSMHGEKNPNQTEFGQFKNQRYKKTYCMAIQYCFNKELHEKENFQTHWPKAIY</sequence>
<evidence type="ECO:0000313" key="1">
    <source>
        <dbReference type="EMBL" id="KRY39188.1"/>
    </source>
</evidence>
<dbReference type="Proteomes" id="UP000054776">
    <property type="component" value="Unassembled WGS sequence"/>
</dbReference>
<name>A0A0V1BPS6_TRISP</name>
<dbReference type="AlphaFoldDB" id="A0A0V1BPS6"/>
<comment type="caution">
    <text evidence="1">The sequence shown here is derived from an EMBL/GenBank/DDBJ whole genome shotgun (WGS) entry which is preliminary data.</text>
</comment>
<protein>
    <submittedName>
        <fullName evidence="1">Uncharacterized protein</fullName>
    </submittedName>
</protein>
<accession>A0A0V1BPS6</accession>